<sequence length="1256" mass="138918">MMSALRPNRIWLLQFTLVCLAYYVGGRVGLSVPYVGSFITLIWPPTGIAMAALLCWRLSLWPAIWIGAFLVNLHIGSGIGLAFSIACGNTLGPLVAAWLLRRLSLDRTLAKRRDLMLYLGVAVFGGMAINATNGVIQLWLAGVLEASAVWEAWITWWFGDAMGALVLGVPLLTANRDVRRQVSGTRGLELGCVLLLMLMVSVMIFVGQGDASPAHPLLYVPFLLICWLAIRGGAWVGSTAALLLSALAVWSTANGLGPFQAEDIHFSLAMLWGYMATATIITVLLTIMVGELRSSESRLALATVGAELGMWEWDVVADSISYIGDQDTIALLKDEGATRCGWLASVHPGDSDELQALLDSHLAGKTELFEATFRVQGARQGWIWLLSRGQVVDRNAQGVPLKMAGTLVDITDRKLNEQELRSSEQRRRQSEERYRLLLNNSPVGILHYSRDLIVTYANARFEEIVRVPRGHMHGFDCNALKDKSVLPALGRALEGEDAHYNGPYVTTFGCEHLWISMECAPVRNDEGGILGGIAIIEDITERMRIEAALSESERRFRATFEQAAVGVANVGLDGCWLRVNERLCDIVGYSREEMLGLSFQHLTHVDDRASSWSCLQRFLAGEIDHWQMEKRYLRKNGEVIWVALTISLLRNSSGEPDYFITVIEDISDRKRIEEHERRQRQGLAALNEIAALSHLPLSEQLKKALSIVAAQLDLEFGIVSHISADTYTVVEAISPEDMLKPGQRFSVHETYCEITLRQSNVVAISEMGVSPFLSHPCYEAFRLEAYIGAPVRVAGKVYGTVNFSSAKPCARPFDEADKEFVRLLASWVGSALERNQARTQLAESEARLQTIIENEPECVKVLDAEGYLLQMNRAGLDMLEVATVEEANEVGVINFVAPEYRGAFEEVNNAAFSGATQMFEFKVVGKKGRERWLDTHVAPLKDADGQVVAALSVTRDITARKESEAKLKAAASVFSHAHEGIMICDSDRRLIDVNPTYTEITGFSRAEVLGKTPDVLTEDYHGGSRYQEMIDAIASKGQWKGEFWSRRKDGTEYLQRLTLSCVRESDGQIKQYIGTFADITLLKRQQERLEYLAHYDALTQLPNRALLSDRLVQALAQAKRNQTEVAVCYLDLDGFKAVNDALGHDAGDTLLIEIARRLQNVVRGGDTVARLGGDEFVLLLIGIRGEAECDVAINRILQEITRPVLIKGKSCSVSGSIGIALYPIDDSDADTLIRHADQAMYAAKQAGKNRYTLYSA</sequence>
<feature type="transmembrane region" description="Helical" evidence="8">
    <location>
        <begin position="187"/>
        <end position="206"/>
    </location>
</feature>
<evidence type="ECO:0000256" key="2">
    <source>
        <dbReference type="ARBA" id="ARBA00004651"/>
    </source>
</evidence>
<feature type="coiled-coil region" evidence="7">
    <location>
        <begin position="413"/>
        <end position="440"/>
    </location>
</feature>
<dbReference type="PROSITE" id="PS50887">
    <property type="entry name" value="GGDEF"/>
    <property type="match status" value="1"/>
</dbReference>
<dbReference type="PANTHER" id="PTHR44757:SF2">
    <property type="entry name" value="BIOFILM ARCHITECTURE MAINTENANCE PROTEIN MBAA"/>
    <property type="match status" value="1"/>
</dbReference>
<dbReference type="STRING" id="1232683.ADIMK_1255"/>
<dbReference type="Gene3D" id="3.30.450.20">
    <property type="entry name" value="PAS domain"/>
    <property type="match status" value="5"/>
</dbReference>
<evidence type="ECO:0000256" key="8">
    <source>
        <dbReference type="SAM" id="Phobius"/>
    </source>
</evidence>
<dbReference type="Proteomes" id="UP000028252">
    <property type="component" value="Unassembled WGS sequence"/>
</dbReference>
<dbReference type="SMART" id="SM00065">
    <property type="entry name" value="GAF"/>
    <property type="match status" value="1"/>
</dbReference>
<evidence type="ECO:0000256" key="5">
    <source>
        <dbReference type="ARBA" id="ARBA00022989"/>
    </source>
</evidence>
<dbReference type="InterPro" id="IPR043128">
    <property type="entry name" value="Rev_trsase/Diguanyl_cyclase"/>
</dbReference>
<feature type="domain" description="PAC" evidence="10">
    <location>
        <begin position="917"/>
        <end position="969"/>
    </location>
</feature>
<evidence type="ECO:0000313" key="13">
    <source>
        <dbReference type="Proteomes" id="UP000028252"/>
    </source>
</evidence>
<dbReference type="eggNOG" id="COG3447">
    <property type="taxonomic scope" value="Bacteria"/>
</dbReference>
<dbReference type="SMART" id="SM00086">
    <property type="entry name" value="PAC"/>
    <property type="match status" value="5"/>
</dbReference>
<name>A0A081G1Z7_9GAMM</name>
<dbReference type="InterPro" id="IPR001610">
    <property type="entry name" value="PAC"/>
</dbReference>
<comment type="subcellular location">
    <subcellularLocation>
        <location evidence="2">Cell membrane</location>
        <topology evidence="2">Multi-pass membrane protein</topology>
    </subcellularLocation>
</comment>
<dbReference type="eggNOG" id="COG2202">
    <property type="taxonomic scope" value="Bacteria"/>
</dbReference>
<feature type="domain" description="GGDEF" evidence="11">
    <location>
        <begin position="1123"/>
        <end position="1256"/>
    </location>
</feature>
<dbReference type="Gene3D" id="3.30.70.270">
    <property type="match status" value="1"/>
</dbReference>
<evidence type="ECO:0000256" key="7">
    <source>
        <dbReference type="SAM" id="Coils"/>
    </source>
</evidence>
<feature type="transmembrane region" description="Helical" evidence="8">
    <location>
        <begin position="218"/>
        <end position="250"/>
    </location>
</feature>
<dbReference type="Pfam" id="PF05231">
    <property type="entry name" value="MASE1"/>
    <property type="match status" value="1"/>
</dbReference>
<evidence type="ECO:0000259" key="10">
    <source>
        <dbReference type="PROSITE" id="PS50113"/>
    </source>
</evidence>
<feature type="transmembrane region" description="Helical" evidence="8">
    <location>
        <begin position="153"/>
        <end position="175"/>
    </location>
</feature>
<feature type="domain" description="PAS" evidence="9">
    <location>
        <begin position="844"/>
        <end position="915"/>
    </location>
</feature>
<dbReference type="SUPFAM" id="SSF55785">
    <property type="entry name" value="PYP-like sensor domain (PAS domain)"/>
    <property type="match status" value="5"/>
</dbReference>
<dbReference type="FunFam" id="3.30.70.270:FF:000001">
    <property type="entry name" value="Diguanylate cyclase domain protein"/>
    <property type="match status" value="1"/>
</dbReference>
<feature type="domain" description="PAS" evidence="9">
    <location>
        <begin position="552"/>
        <end position="622"/>
    </location>
</feature>
<dbReference type="Pfam" id="PF13426">
    <property type="entry name" value="PAS_9"/>
    <property type="match status" value="1"/>
</dbReference>
<feature type="domain" description="PAC" evidence="10">
    <location>
        <begin position="1039"/>
        <end position="1091"/>
    </location>
</feature>
<dbReference type="InterPro" id="IPR000160">
    <property type="entry name" value="GGDEF_dom"/>
</dbReference>
<feature type="transmembrane region" description="Helical" evidence="8">
    <location>
        <begin position="271"/>
        <end position="290"/>
    </location>
</feature>
<evidence type="ECO:0000256" key="4">
    <source>
        <dbReference type="ARBA" id="ARBA00022692"/>
    </source>
</evidence>
<dbReference type="Pfam" id="PF01590">
    <property type="entry name" value="GAF"/>
    <property type="match status" value="1"/>
</dbReference>
<keyword evidence="13" id="KW-1185">Reference proteome</keyword>
<reference evidence="12 13" key="1">
    <citation type="submission" date="2014-04" db="EMBL/GenBank/DDBJ databases">
        <title>Marinobacterium kochiensis sp. nov., isolated from sediment sample collected from Kochi backwaters in Kerala, India.</title>
        <authorList>
            <person name="Singh A."/>
            <person name="Pinnaka A.K."/>
        </authorList>
    </citation>
    <scope>NUCLEOTIDE SEQUENCE [LARGE SCALE GENOMIC DNA]</scope>
    <source>
        <strain evidence="12 13">AK27</strain>
    </source>
</reference>
<dbReference type="OrthoDB" id="6168558at2"/>
<dbReference type="GO" id="GO:0005886">
    <property type="term" value="C:plasma membrane"/>
    <property type="evidence" value="ECO:0007669"/>
    <property type="project" value="UniProtKB-SubCell"/>
</dbReference>
<evidence type="ECO:0000256" key="3">
    <source>
        <dbReference type="ARBA" id="ARBA00022475"/>
    </source>
</evidence>
<dbReference type="SUPFAM" id="SSF55073">
    <property type="entry name" value="Nucleotide cyclase"/>
    <property type="match status" value="1"/>
</dbReference>
<dbReference type="InterPro" id="IPR035965">
    <property type="entry name" value="PAS-like_dom_sf"/>
</dbReference>
<dbReference type="CDD" id="cd01949">
    <property type="entry name" value="GGDEF"/>
    <property type="match status" value="1"/>
</dbReference>
<dbReference type="InterPro" id="IPR000014">
    <property type="entry name" value="PAS"/>
</dbReference>
<dbReference type="InterPro" id="IPR029787">
    <property type="entry name" value="Nucleotide_cyclase"/>
</dbReference>
<keyword evidence="7" id="KW-0175">Coiled coil</keyword>
<keyword evidence="3" id="KW-1003">Cell membrane</keyword>
<dbReference type="AlphaFoldDB" id="A0A081G1Z7"/>
<evidence type="ECO:0000256" key="1">
    <source>
        <dbReference type="ARBA" id="ARBA00001946"/>
    </source>
</evidence>
<dbReference type="Gene3D" id="3.30.450.40">
    <property type="match status" value="1"/>
</dbReference>
<dbReference type="InterPro" id="IPR052155">
    <property type="entry name" value="Biofilm_reg_signaling"/>
</dbReference>
<comment type="caution">
    <text evidence="12">The sequence shown here is derived from an EMBL/GenBank/DDBJ whole genome shotgun (WGS) entry which is preliminary data.</text>
</comment>
<dbReference type="PANTHER" id="PTHR44757">
    <property type="entry name" value="DIGUANYLATE CYCLASE DGCP"/>
    <property type="match status" value="1"/>
</dbReference>
<dbReference type="PROSITE" id="PS50113">
    <property type="entry name" value="PAC"/>
    <property type="match status" value="4"/>
</dbReference>
<evidence type="ECO:0000259" key="9">
    <source>
        <dbReference type="PROSITE" id="PS50112"/>
    </source>
</evidence>
<accession>A0A081G1Z7</accession>
<organism evidence="12 13">
    <name type="scientific">Marinobacterium lacunae</name>
    <dbReference type="NCBI Taxonomy" id="1232683"/>
    <lineage>
        <taxon>Bacteria</taxon>
        <taxon>Pseudomonadati</taxon>
        <taxon>Pseudomonadota</taxon>
        <taxon>Gammaproteobacteria</taxon>
        <taxon>Oceanospirillales</taxon>
        <taxon>Oceanospirillaceae</taxon>
        <taxon>Marinobacterium</taxon>
    </lineage>
</organism>
<dbReference type="NCBIfam" id="TIGR00229">
    <property type="entry name" value="sensory_box"/>
    <property type="match status" value="4"/>
</dbReference>
<dbReference type="Pfam" id="PF08448">
    <property type="entry name" value="PAS_4"/>
    <property type="match status" value="2"/>
</dbReference>
<feature type="domain" description="PAC" evidence="10">
    <location>
        <begin position="498"/>
        <end position="551"/>
    </location>
</feature>
<feature type="domain" description="PAC" evidence="10">
    <location>
        <begin position="626"/>
        <end position="678"/>
    </location>
</feature>
<dbReference type="PROSITE" id="PS50112">
    <property type="entry name" value="PAS"/>
    <property type="match status" value="3"/>
</dbReference>
<dbReference type="SMART" id="SM00091">
    <property type="entry name" value="PAS"/>
    <property type="match status" value="4"/>
</dbReference>
<keyword evidence="4 8" id="KW-0812">Transmembrane</keyword>
<feature type="transmembrane region" description="Helical" evidence="8">
    <location>
        <begin position="115"/>
        <end position="141"/>
    </location>
</feature>
<feature type="transmembrane region" description="Helical" evidence="8">
    <location>
        <begin position="81"/>
        <end position="103"/>
    </location>
</feature>
<dbReference type="InterPro" id="IPR000700">
    <property type="entry name" value="PAS-assoc_C"/>
</dbReference>
<evidence type="ECO:0000256" key="6">
    <source>
        <dbReference type="ARBA" id="ARBA00023136"/>
    </source>
</evidence>
<dbReference type="NCBIfam" id="TIGR00254">
    <property type="entry name" value="GGDEF"/>
    <property type="match status" value="1"/>
</dbReference>
<dbReference type="InterPro" id="IPR003018">
    <property type="entry name" value="GAF"/>
</dbReference>
<comment type="cofactor">
    <cofactor evidence="1">
        <name>Mg(2+)</name>
        <dbReference type="ChEBI" id="CHEBI:18420"/>
    </cofactor>
</comment>
<dbReference type="SMART" id="SM00267">
    <property type="entry name" value="GGDEF"/>
    <property type="match status" value="1"/>
</dbReference>
<dbReference type="InterPro" id="IPR007895">
    <property type="entry name" value="MASE1"/>
</dbReference>
<feature type="transmembrane region" description="Helical" evidence="8">
    <location>
        <begin position="31"/>
        <end position="51"/>
    </location>
</feature>
<protein>
    <submittedName>
        <fullName evidence="12">Diguanylate cyclase</fullName>
    </submittedName>
</protein>
<dbReference type="EMBL" id="JMQN01000015">
    <property type="protein sequence ID" value="KEA64802.1"/>
    <property type="molecule type" value="Genomic_DNA"/>
</dbReference>
<keyword evidence="5 8" id="KW-1133">Transmembrane helix</keyword>
<dbReference type="InterPro" id="IPR013656">
    <property type="entry name" value="PAS_4"/>
</dbReference>
<dbReference type="InterPro" id="IPR013655">
    <property type="entry name" value="PAS_fold_3"/>
</dbReference>
<evidence type="ECO:0000259" key="11">
    <source>
        <dbReference type="PROSITE" id="PS50887"/>
    </source>
</evidence>
<gene>
    <name evidence="12" type="ORF">ADIMK_1255</name>
</gene>
<dbReference type="Pfam" id="PF00990">
    <property type="entry name" value="GGDEF"/>
    <property type="match status" value="1"/>
</dbReference>
<dbReference type="PATRIC" id="fig|1232683.4.peg.1245"/>
<evidence type="ECO:0000313" key="12">
    <source>
        <dbReference type="EMBL" id="KEA64802.1"/>
    </source>
</evidence>
<dbReference type="eggNOG" id="COG2199">
    <property type="taxonomic scope" value="Bacteria"/>
</dbReference>
<feature type="domain" description="PAS" evidence="9">
    <location>
        <begin position="963"/>
        <end position="1021"/>
    </location>
</feature>
<dbReference type="Pfam" id="PF08447">
    <property type="entry name" value="PAS_3"/>
    <property type="match status" value="2"/>
</dbReference>
<dbReference type="InterPro" id="IPR029016">
    <property type="entry name" value="GAF-like_dom_sf"/>
</dbReference>
<keyword evidence="6 8" id="KW-0472">Membrane</keyword>
<proteinExistence type="predicted"/>
<dbReference type="GO" id="GO:0003824">
    <property type="term" value="F:catalytic activity"/>
    <property type="evidence" value="ECO:0007669"/>
    <property type="project" value="UniProtKB-ARBA"/>
</dbReference>
<dbReference type="CDD" id="cd00130">
    <property type="entry name" value="PAS"/>
    <property type="match status" value="3"/>
</dbReference>
<dbReference type="SUPFAM" id="SSF55781">
    <property type="entry name" value="GAF domain-like"/>
    <property type="match status" value="1"/>
</dbReference>